<dbReference type="InterPro" id="IPR018893">
    <property type="entry name" value="T8SS_CsgF"/>
</dbReference>
<evidence type="ECO:0000256" key="3">
    <source>
        <dbReference type="ARBA" id="ARBA00022729"/>
    </source>
</evidence>
<evidence type="ECO:0000313" key="5">
    <source>
        <dbReference type="Proteomes" id="UP000545386"/>
    </source>
</evidence>
<evidence type="ECO:0000256" key="2">
    <source>
        <dbReference type="ARBA" id="ARBA00014031"/>
    </source>
</evidence>
<accession>A0A842HMR4</accession>
<evidence type="ECO:0000256" key="1">
    <source>
        <dbReference type="ARBA" id="ARBA00003989"/>
    </source>
</evidence>
<name>A0A842HMR4_9BURK</name>
<organism evidence="4 5">
    <name type="scientific">Pusillimonas minor</name>
    <dbReference type="NCBI Taxonomy" id="2697024"/>
    <lineage>
        <taxon>Bacteria</taxon>
        <taxon>Pseudomonadati</taxon>
        <taxon>Pseudomonadota</taxon>
        <taxon>Betaproteobacteria</taxon>
        <taxon>Burkholderiales</taxon>
        <taxon>Alcaligenaceae</taxon>
        <taxon>Pusillimonas</taxon>
    </lineage>
</organism>
<dbReference type="Proteomes" id="UP000545386">
    <property type="component" value="Unassembled WGS sequence"/>
</dbReference>
<proteinExistence type="predicted"/>
<comment type="caution">
    <text evidence="4">The sequence shown here is derived from an EMBL/GenBank/DDBJ whole genome shotgun (WGS) entry which is preliminary data.</text>
</comment>
<comment type="function">
    <text evidence="1">May be involved in the biogenesis of curli organelles.</text>
</comment>
<reference evidence="4 5" key="1">
    <citation type="submission" date="2020-08" db="EMBL/GenBank/DDBJ databases">
        <title>Paraeoetvoesia sp. YC-7-48 draft genome sequence.</title>
        <authorList>
            <person name="Yao L."/>
        </authorList>
    </citation>
    <scope>NUCLEOTIDE SEQUENCE [LARGE SCALE GENOMIC DNA]</scope>
    <source>
        <strain evidence="5">YC-7-48</strain>
    </source>
</reference>
<dbReference type="RefSeq" id="WP_185779252.1">
    <property type="nucleotide sequence ID" value="NZ_JACJUU010000003.1"/>
</dbReference>
<protein>
    <recommendedName>
        <fullName evidence="2">Curli production assembly/transport component CsgF</fullName>
    </recommendedName>
</protein>
<gene>
    <name evidence="4" type="ORF">GTU67_06365</name>
</gene>
<dbReference type="EMBL" id="JACJUU010000003">
    <property type="protein sequence ID" value="MBC2769536.1"/>
    <property type="molecule type" value="Genomic_DNA"/>
</dbReference>
<dbReference type="AlphaFoldDB" id="A0A842HMR4"/>
<evidence type="ECO:0000313" key="4">
    <source>
        <dbReference type="EMBL" id="MBC2769536.1"/>
    </source>
</evidence>
<dbReference type="Pfam" id="PF10614">
    <property type="entry name" value="CsgF"/>
    <property type="match status" value="1"/>
</dbReference>
<keyword evidence="5" id="KW-1185">Reference proteome</keyword>
<sequence>MSSKPGIQRVAIAALIAAIGMSPPLKASELIYYPINPSFGGNPLNGSWMLNSALATNKHKDPDLDDSSGIESTQQTPLQAFQESLERAVLSRLTSAATSNLFDPVTGKLVPGTVETGNFTITIADSGGGILSITTLDKATGAVTTFEVSQ</sequence>
<keyword evidence="3" id="KW-0732">Signal</keyword>